<dbReference type="Proteomes" id="UP001156398">
    <property type="component" value="Unassembled WGS sequence"/>
</dbReference>
<protein>
    <submittedName>
        <fullName evidence="3">Kinase</fullName>
    </submittedName>
</protein>
<dbReference type="InterPro" id="IPR006204">
    <property type="entry name" value="GHMP_kinase_N_dom"/>
</dbReference>
<gene>
    <name evidence="3" type="ORF">POF43_008455</name>
</gene>
<comment type="caution">
    <text evidence="3">The sequence shown here is derived from an EMBL/GenBank/DDBJ whole genome shotgun (WGS) entry which is preliminary data.</text>
</comment>
<dbReference type="SUPFAM" id="SSF54211">
    <property type="entry name" value="Ribosomal protein S5 domain 2-like"/>
    <property type="match status" value="1"/>
</dbReference>
<dbReference type="PIRSF" id="PIRSF033887">
    <property type="entry name" value="PduX"/>
    <property type="match status" value="1"/>
</dbReference>
<keyword evidence="4" id="KW-1185">Reference proteome</keyword>
<evidence type="ECO:0000256" key="1">
    <source>
        <dbReference type="ARBA" id="ARBA00022777"/>
    </source>
</evidence>
<organism evidence="3 4">
    <name type="scientific">Streptantibioticus silvisoli</name>
    <dbReference type="NCBI Taxonomy" id="2705255"/>
    <lineage>
        <taxon>Bacteria</taxon>
        <taxon>Bacillati</taxon>
        <taxon>Actinomycetota</taxon>
        <taxon>Actinomycetes</taxon>
        <taxon>Kitasatosporales</taxon>
        <taxon>Streptomycetaceae</taxon>
        <taxon>Streptantibioticus</taxon>
    </lineage>
</organism>
<dbReference type="Gene3D" id="3.30.230.10">
    <property type="match status" value="1"/>
</dbReference>
<reference evidence="3 4" key="1">
    <citation type="submission" date="2023-05" db="EMBL/GenBank/DDBJ databases">
        <title>Streptantibioticus silvisoli sp. nov., acidotolerant actinomycetes 1 from pine litter.</title>
        <authorList>
            <person name="Swiecimska M."/>
            <person name="Golinska P."/>
            <person name="Sangal V."/>
            <person name="Wachnowicz B."/>
            <person name="Goodfellow M."/>
        </authorList>
    </citation>
    <scope>NUCLEOTIDE SEQUENCE [LARGE SCALE GENOMIC DNA]</scope>
    <source>
        <strain evidence="3 4">SL54</strain>
    </source>
</reference>
<evidence type="ECO:0000259" key="2">
    <source>
        <dbReference type="Pfam" id="PF00288"/>
    </source>
</evidence>
<dbReference type="InterPro" id="IPR012363">
    <property type="entry name" value="PduX"/>
</dbReference>
<keyword evidence="1 3" id="KW-0808">Transferase</keyword>
<accession>A0ABT6VW77</accession>
<dbReference type="GO" id="GO:0016301">
    <property type="term" value="F:kinase activity"/>
    <property type="evidence" value="ECO:0007669"/>
    <property type="project" value="UniProtKB-KW"/>
</dbReference>
<dbReference type="InterPro" id="IPR020568">
    <property type="entry name" value="Ribosomal_Su5_D2-typ_SF"/>
</dbReference>
<feature type="domain" description="GHMP kinase N-terminal" evidence="2">
    <location>
        <begin position="84"/>
        <end position="143"/>
    </location>
</feature>
<sequence length="306" mass="32314">MRQAVDGVAASPGPPYRAVTGVGTAFGTFGELLQGVLPGDDGDFLVTLPIACWARATFRPAPHGAALEVRPAHKTKALRLTRLVMESSRRPAGGLLTLESRLPEGKGLASSSADLVATARALGDALGEPMPPRRIESYLAGIEPTDGVLYPGIVAYHHRRVALRALLGPLPSMTVVGCDEGGAVDTVEFNRVPKPFSAADRRAYAVLLERMTVAVARTDLAEVGAVATRSALMNQVLRPKRTLDAMIAVCREVGGLGVVVGHSGTSLGVLLDRREPSYPRRLLDTASACSQLLGEVMVHRTLGFGR</sequence>
<evidence type="ECO:0000313" key="3">
    <source>
        <dbReference type="EMBL" id="MDI5962743.1"/>
    </source>
</evidence>
<proteinExistence type="predicted"/>
<evidence type="ECO:0000313" key="4">
    <source>
        <dbReference type="Proteomes" id="UP001156398"/>
    </source>
</evidence>
<name>A0ABT6VW77_9ACTN</name>
<keyword evidence="1 3" id="KW-0418">Kinase</keyword>
<dbReference type="Pfam" id="PF00288">
    <property type="entry name" value="GHMP_kinases_N"/>
    <property type="match status" value="1"/>
</dbReference>
<dbReference type="EMBL" id="JAAGKO020000008">
    <property type="protein sequence ID" value="MDI5962743.1"/>
    <property type="molecule type" value="Genomic_DNA"/>
</dbReference>
<dbReference type="InterPro" id="IPR014721">
    <property type="entry name" value="Ribsml_uS5_D2-typ_fold_subgr"/>
</dbReference>
<dbReference type="RefSeq" id="WP_282704488.1">
    <property type="nucleotide sequence ID" value="NZ_JAAGKO020000008.1"/>
</dbReference>